<evidence type="ECO:0000256" key="9">
    <source>
        <dbReference type="PIRSR" id="PIRSR601233-2"/>
    </source>
</evidence>
<proteinExistence type="inferred from homology"/>
<dbReference type="PANTHER" id="PTHR11118:SF1">
    <property type="entry name" value="RNA-SPLICING LIGASE RTCB HOMOLOG"/>
    <property type="match status" value="1"/>
</dbReference>
<dbReference type="SUPFAM" id="SSF103365">
    <property type="entry name" value="Hypothetical protein PH1602"/>
    <property type="match status" value="1"/>
</dbReference>
<dbReference type="EMBL" id="FONN01000003">
    <property type="protein sequence ID" value="SFE52440.1"/>
    <property type="molecule type" value="Genomic_DNA"/>
</dbReference>
<keyword evidence="1 11" id="KW-0436">Ligase</keyword>
<evidence type="ECO:0000313" key="12">
    <source>
        <dbReference type="EMBL" id="SFE52440.1"/>
    </source>
</evidence>
<evidence type="ECO:0000256" key="5">
    <source>
        <dbReference type="ARBA" id="ARBA00023134"/>
    </source>
</evidence>
<evidence type="ECO:0000256" key="10">
    <source>
        <dbReference type="PIRSR" id="PIRSR601233-3"/>
    </source>
</evidence>
<dbReference type="AlphaFoldDB" id="A0A1I2BBB6"/>
<dbReference type="GO" id="GO:0005525">
    <property type="term" value="F:GTP binding"/>
    <property type="evidence" value="ECO:0007669"/>
    <property type="project" value="UniProtKB-KW"/>
</dbReference>
<feature type="binding site" evidence="10">
    <location>
        <position position="214"/>
    </location>
    <ligand>
        <name>Mn(2+)</name>
        <dbReference type="ChEBI" id="CHEBI:29035"/>
        <label>1</label>
    </ligand>
</feature>
<comment type="catalytic activity">
    <reaction evidence="7">
        <text>a 3'-end 3'-phospho-ribonucleotide-RNA + a 5'-end dephospho-ribonucleoside-RNA + GTP = a ribonucleotidyl-ribonucleotide-RNA + GMP + diphosphate</text>
        <dbReference type="Rhea" id="RHEA:68076"/>
        <dbReference type="Rhea" id="RHEA-COMP:10463"/>
        <dbReference type="Rhea" id="RHEA-COMP:13936"/>
        <dbReference type="Rhea" id="RHEA-COMP:17355"/>
        <dbReference type="ChEBI" id="CHEBI:33019"/>
        <dbReference type="ChEBI" id="CHEBI:37565"/>
        <dbReference type="ChEBI" id="CHEBI:58115"/>
        <dbReference type="ChEBI" id="CHEBI:83062"/>
        <dbReference type="ChEBI" id="CHEBI:138284"/>
        <dbReference type="ChEBI" id="CHEBI:173118"/>
        <dbReference type="EC" id="6.5.1.8"/>
    </reaction>
</comment>
<comment type="cofactor">
    <cofactor evidence="10 11">
        <name>Mn(2+)</name>
        <dbReference type="ChEBI" id="CHEBI:29035"/>
    </cofactor>
    <text evidence="10 11">Binds 2 manganese ions per subunit.</text>
</comment>
<feature type="binding site" evidence="9">
    <location>
        <position position="389"/>
    </location>
    <ligand>
        <name>GMP</name>
        <dbReference type="ChEBI" id="CHEBI:58115"/>
    </ligand>
</feature>
<dbReference type="GO" id="GO:0170057">
    <property type="term" value="F:RNA ligase (GTP) activity"/>
    <property type="evidence" value="ECO:0007669"/>
    <property type="project" value="UniProtKB-EC"/>
</dbReference>
<feature type="binding site" evidence="9">
    <location>
        <begin position="382"/>
        <end position="385"/>
    </location>
    <ligand>
        <name>GMP</name>
        <dbReference type="ChEBI" id="CHEBI:58115"/>
    </ligand>
</feature>
<feature type="binding site" evidence="10">
    <location>
        <position position="337"/>
    </location>
    <ligand>
        <name>Mn(2+)</name>
        <dbReference type="ChEBI" id="CHEBI:29035"/>
        <label>2</label>
    </ligand>
</feature>
<feature type="binding site" evidence="9">
    <location>
        <begin position="337"/>
        <end position="338"/>
    </location>
    <ligand>
        <name>GMP</name>
        <dbReference type="ChEBI" id="CHEBI:58115"/>
    </ligand>
</feature>
<name>A0A1I2BBB6_9BACL</name>
<gene>
    <name evidence="11" type="primary">rtcB</name>
    <name evidence="12" type="ORF">SAMN04487969_103207</name>
</gene>
<evidence type="ECO:0000256" key="3">
    <source>
        <dbReference type="ARBA" id="ARBA00022741"/>
    </source>
</evidence>
<dbReference type="EC" id="6.5.1.-" evidence="11"/>
<feature type="active site" description="GMP-histidine intermediate" evidence="8">
    <location>
        <position position="407"/>
    </location>
</feature>
<dbReference type="InterPro" id="IPR036025">
    <property type="entry name" value="RtcB-like_sf"/>
</dbReference>
<evidence type="ECO:0000256" key="4">
    <source>
        <dbReference type="ARBA" id="ARBA00022800"/>
    </source>
</evidence>
<feature type="binding site" evidence="9">
    <location>
        <begin position="213"/>
        <end position="217"/>
    </location>
    <ligand>
        <name>GMP</name>
        <dbReference type="ChEBI" id="CHEBI:58115"/>
    </ligand>
</feature>
<evidence type="ECO:0000313" key="13">
    <source>
        <dbReference type="Proteomes" id="UP000183410"/>
    </source>
</evidence>
<dbReference type="GO" id="GO:0042245">
    <property type="term" value="P:RNA repair"/>
    <property type="evidence" value="ECO:0007669"/>
    <property type="project" value="UniProtKB-KW"/>
</dbReference>
<keyword evidence="6 10" id="KW-0464">Manganese</keyword>
<sequence length="488" mass="54440">MKTTNEKTEAEAAAKGLEKTIQLKGKNHRELGLAHGKLHVFANDEVFAMLEPNAYTMADNNLRIPRNQYMSYTPDAHIGVGTCIGTTAVWNMKDGFISPSIVGSDIGCGMRVHTTPLHKRDIQDKEVRRALISAIEKYVPTHERTNTNYEDIDIMSVVQHGLKGLPAKYVPNEQWLTHVEQSAFGFDHKALEHLPPRIKRSAHGQLGSLGNGNHFIEIQYLDINEEYSELAEKWGLFDGQVVVMIHSGSRAWGAMVGREHNKVIKEAMHQWGISNPDPNLVYAPIASHEGQMYLNLMYSALNFAVSNRHMIAFGVQQAFRDVFGPEMELPVLYDLMHNYALKEFHRKQPMLVHRKGATRALPPNHFLNTPAYKETGHPALIPGSMGTASYIMVGKDEGLKNFYSICHGAGRARSRRATKQLVTVDQFEQSLRVGSDDEILVNHRSLQDILDECPQAYKDVDQIIDSVVGASLAAVVAKCQPMAAIKGT</sequence>
<dbReference type="GO" id="GO:0046872">
    <property type="term" value="F:metal ion binding"/>
    <property type="evidence" value="ECO:0007669"/>
    <property type="project" value="UniProtKB-UniRule"/>
</dbReference>
<organism evidence="12 13">
    <name type="scientific">Paenibacillus algorifonticola</name>
    <dbReference type="NCBI Taxonomy" id="684063"/>
    <lineage>
        <taxon>Bacteria</taxon>
        <taxon>Bacillati</taxon>
        <taxon>Bacillota</taxon>
        <taxon>Bacilli</taxon>
        <taxon>Bacillales</taxon>
        <taxon>Paenibacillaceae</taxon>
        <taxon>Paenibacillus</taxon>
    </lineage>
</organism>
<evidence type="ECO:0000256" key="2">
    <source>
        <dbReference type="ARBA" id="ARBA00022723"/>
    </source>
</evidence>
<keyword evidence="13" id="KW-1185">Reference proteome</keyword>
<dbReference type="Pfam" id="PF01139">
    <property type="entry name" value="RtcB"/>
    <property type="match status" value="1"/>
</dbReference>
<evidence type="ECO:0000256" key="8">
    <source>
        <dbReference type="PIRSR" id="PIRSR601233-1"/>
    </source>
</evidence>
<evidence type="ECO:0000256" key="11">
    <source>
        <dbReference type="RuleBase" id="RU371113"/>
    </source>
</evidence>
<feature type="binding site" evidence="9">
    <location>
        <position position="486"/>
    </location>
    <ligand>
        <name>GMP</name>
        <dbReference type="ChEBI" id="CHEBI:58115"/>
    </ligand>
</feature>
<keyword evidence="3 9" id="KW-0547">Nucleotide-binding</keyword>
<feature type="binding site" evidence="10">
    <location>
        <position position="246"/>
    </location>
    <ligand>
        <name>Mn(2+)</name>
        <dbReference type="ChEBI" id="CHEBI:29035"/>
        <label>2</label>
    </ligand>
</feature>
<evidence type="ECO:0000256" key="6">
    <source>
        <dbReference type="ARBA" id="ARBA00023211"/>
    </source>
</evidence>
<protein>
    <recommendedName>
        <fullName evidence="11">tRNA-splicing ligase RtcB</fullName>
        <ecNumber evidence="11">6.5.1.-</ecNumber>
    </recommendedName>
</protein>
<accession>A0A1I2BBB6</accession>
<evidence type="ECO:0000256" key="7">
    <source>
        <dbReference type="ARBA" id="ARBA00047746"/>
    </source>
</evidence>
<dbReference type="RefSeq" id="WP_046228708.1">
    <property type="nucleotide sequence ID" value="NZ_FONN01000003.1"/>
</dbReference>
<dbReference type="Gene3D" id="3.90.1860.10">
    <property type="entry name" value="tRNA-splicing ligase RtcB"/>
    <property type="match status" value="1"/>
</dbReference>
<feature type="binding site" evidence="9">
    <location>
        <begin position="407"/>
        <end position="410"/>
    </location>
    <ligand>
        <name>GMP</name>
        <dbReference type="ChEBI" id="CHEBI:58115"/>
    </ligand>
</feature>
<dbReference type="PANTHER" id="PTHR11118">
    <property type="entry name" value="RNA-SPLICING LIGASE RTCB HOMOLOG"/>
    <property type="match status" value="1"/>
</dbReference>
<keyword evidence="2 10" id="KW-0479">Metal-binding</keyword>
<feature type="binding site" evidence="10">
    <location>
        <position position="105"/>
    </location>
    <ligand>
        <name>Mn(2+)</name>
        <dbReference type="ChEBI" id="CHEBI:29035"/>
        <label>1</label>
    </ligand>
</feature>
<keyword evidence="5 9" id="KW-0342">GTP-binding</keyword>
<dbReference type="Proteomes" id="UP000183410">
    <property type="component" value="Unassembled WGS sequence"/>
</dbReference>
<dbReference type="InterPro" id="IPR001233">
    <property type="entry name" value="RtcB"/>
</dbReference>
<keyword evidence="4" id="KW-0692">RNA repair</keyword>
<evidence type="ECO:0000256" key="1">
    <source>
        <dbReference type="ARBA" id="ARBA00022598"/>
    </source>
</evidence>
<comment type="similarity">
    <text evidence="11">Belongs to the RtcB family.</text>
</comment>
<dbReference type="GO" id="GO:0003972">
    <property type="term" value="F:RNA ligase (ATP) activity"/>
    <property type="evidence" value="ECO:0007669"/>
    <property type="project" value="TreeGrafter"/>
</dbReference>
<comment type="subunit">
    <text evidence="11">Monomer.</text>
</comment>
<dbReference type="GO" id="GO:0006396">
    <property type="term" value="P:RNA processing"/>
    <property type="evidence" value="ECO:0007669"/>
    <property type="project" value="InterPro"/>
</dbReference>
<reference evidence="13" key="1">
    <citation type="submission" date="2016-10" db="EMBL/GenBank/DDBJ databases">
        <authorList>
            <person name="Varghese N."/>
            <person name="Submissions S."/>
        </authorList>
    </citation>
    <scope>NUCLEOTIDE SEQUENCE [LARGE SCALE GENOMIC DNA]</scope>
    <source>
        <strain evidence="13">CGMCC 1.10223</strain>
    </source>
</reference>